<organism evidence="8 9">
    <name type="scientific">Mya arenaria</name>
    <name type="common">Soft-shell clam</name>
    <dbReference type="NCBI Taxonomy" id="6604"/>
    <lineage>
        <taxon>Eukaryota</taxon>
        <taxon>Metazoa</taxon>
        <taxon>Spiralia</taxon>
        <taxon>Lophotrochozoa</taxon>
        <taxon>Mollusca</taxon>
        <taxon>Bivalvia</taxon>
        <taxon>Autobranchia</taxon>
        <taxon>Heteroconchia</taxon>
        <taxon>Euheterodonta</taxon>
        <taxon>Imparidentia</taxon>
        <taxon>Neoheterodontei</taxon>
        <taxon>Myida</taxon>
        <taxon>Myoidea</taxon>
        <taxon>Myidae</taxon>
        <taxon>Mya</taxon>
    </lineage>
</organism>
<dbReference type="PANTHER" id="PTHR12701">
    <property type="entry name" value="BCR-ASSOCIATED PROTEIN, BAP"/>
    <property type="match status" value="1"/>
</dbReference>
<comment type="function">
    <text evidence="5">May play a role in anterograde transport of membrane proteins from the endoplasmic reticulum to the Golgi.</text>
</comment>
<dbReference type="PANTHER" id="PTHR12701:SF20">
    <property type="entry name" value="ENDOPLASMIC RETICULUM TRANSMEMBRANE PROTEIN"/>
    <property type="match status" value="1"/>
</dbReference>
<keyword evidence="5" id="KW-0931">ER-Golgi transport</keyword>
<evidence type="ECO:0000256" key="3">
    <source>
        <dbReference type="ARBA" id="ARBA00022989"/>
    </source>
</evidence>
<dbReference type="Pfam" id="PF05529">
    <property type="entry name" value="Bap31"/>
    <property type="match status" value="1"/>
</dbReference>
<dbReference type="Proteomes" id="UP001164746">
    <property type="component" value="Chromosome 14"/>
</dbReference>
<evidence type="ECO:0000313" key="8">
    <source>
        <dbReference type="EMBL" id="WAR25960.1"/>
    </source>
</evidence>
<comment type="subcellular location">
    <subcellularLocation>
        <location evidence="5">Endoplasmic reticulum membrane</location>
        <topology evidence="5">Multi-pass membrane protein</topology>
    </subcellularLocation>
    <subcellularLocation>
        <location evidence="1">Membrane</location>
        <topology evidence="1">Multi-pass membrane protein</topology>
    </subcellularLocation>
</comment>
<name>A0ABY7FUR1_MYAAR</name>
<keyword evidence="6" id="KW-0175">Coiled coil</keyword>
<sequence>MALQWYLIAVFLYGEIGVITLLLLPFISPARWQSIFRSSLVQKCARLSNISFNVFIAILLVMVMELEEKQTDFDALKKQTESTNKEYNRLLNEYSKARVKIEELTGVSKT</sequence>
<comment type="caution">
    <text evidence="5">Lacks conserved residue(s) required for the propagation of feature annotation.</text>
</comment>
<dbReference type="InterPro" id="IPR040463">
    <property type="entry name" value="BAP29/BAP31_N"/>
</dbReference>
<keyword evidence="5" id="KW-0256">Endoplasmic reticulum</keyword>
<feature type="domain" description="BAP29/BAP31 transmembrane" evidence="7">
    <location>
        <begin position="1"/>
        <end position="86"/>
    </location>
</feature>
<evidence type="ECO:0000256" key="4">
    <source>
        <dbReference type="ARBA" id="ARBA00023136"/>
    </source>
</evidence>
<dbReference type="Gene3D" id="1.20.5.110">
    <property type="match status" value="1"/>
</dbReference>
<keyword evidence="2 5" id="KW-0812">Transmembrane</keyword>
<dbReference type="InterPro" id="IPR008417">
    <property type="entry name" value="BAP29/BAP31"/>
</dbReference>
<evidence type="ECO:0000256" key="2">
    <source>
        <dbReference type="ARBA" id="ARBA00022692"/>
    </source>
</evidence>
<comment type="similarity">
    <text evidence="5">Belongs to the BCAP29/BCAP31 family.</text>
</comment>
<keyword evidence="4 5" id="KW-0472">Membrane</keyword>
<dbReference type="EMBL" id="CP111025">
    <property type="protein sequence ID" value="WAR25960.1"/>
    <property type="molecule type" value="Genomic_DNA"/>
</dbReference>
<evidence type="ECO:0000259" key="7">
    <source>
        <dbReference type="Pfam" id="PF05529"/>
    </source>
</evidence>
<evidence type="ECO:0000256" key="6">
    <source>
        <dbReference type="SAM" id="Coils"/>
    </source>
</evidence>
<feature type="coiled-coil region" evidence="6">
    <location>
        <begin position="66"/>
        <end position="107"/>
    </location>
</feature>
<keyword evidence="3 5" id="KW-1133">Transmembrane helix</keyword>
<protein>
    <recommendedName>
        <fullName evidence="5">Endoplasmic reticulum transmembrane protein</fullName>
    </recommendedName>
</protein>
<keyword evidence="5" id="KW-0653">Protein transport</keyword>
<accession>A0ABY7FUR1</accession>
<feature type="transmembrane region" description="Helical" evidence="5">
    <location>
        <begin position="47"/>
        <end position="64"/>
    </location>
</feature>
<feature type="transmembrane region" description="Helical" evidence="5">
    <location>
        <begin position="6"/>
        <end position="27"/>
    </location>
</feature>
<reference evidence="8" key="1">
    <citation type="submission" date="2022-11" db="EMBL/GenBank/DDBJ databases">
        <title>Centuries of genome instability and evolution in soft-shell clam transmissible cancer (bioRxiv).</title>
        <authorList>
            <person name="Hart S.F.M."/>
            <person name="Yonemitsu M.A."/>
            <person name="Giersch R.M."/>
            <person name="Beal B.F."/>
            <person name="Arriagada G."/>
            <person name="Davis B.W."/>
            <person name="Ostrander E.A."/>
            <person name="Goff S.P."/>
            <person name="Metzger M.J."/>
        </authorList>
    </citation>
    <scope>NUCLEOTIDE SEQUENCE</scope>
    <source>
        <strain evidence="8">MELC-2E11</strain>
        <tissue evidence="8">Siphon/mantle</tissue>
    </source>
</reference>
<proteinExistence type="inferred from homology"/>
<evidence type="ECO:0000256" key="1">
    <source>
        <dbReference type="ARBA" id="ARBA00004141"/>
    </source>
</evidence>
<keyword evidence="5" id="KW-0813">Transport</keyword>
<evidence type="ECO:0000256" key="5">
    <source>
        <dbReference type="RuleBase" id="RU367026"/>
    </source>
</evidence>
<keyword evidence="9" id="KW-1185">Reference proteome</keyword>
<gene>
    <name evidence="8" type="ORF">MAR_011664</name>
</gene>
<evidence type="ECO:0000313" key="9">
    <source>
        <dbReference type="Proteomes" id="UP001164746"/>
    </source>
</evidence>